<keyword evidence="1" id="KW-1133">Transmembrane helix</keyword>
<dbReference type="EMBL" id="MGAF01000041">
    <property type="protein sequence ID" value="OGK39937.1"/>
    <property type="molecule type" value="Genomic_DNA"/>
</dbReference>
<organism evidence="2 3">
    <name type="scientific">Candidatus Roizmanbacteria bacterium RIFCSPLOWO2_01_FULL_35_13</name>
    <dbReference type="NCBI Taxonomy" id="1802055"/>
    <lineage>
        <taxon>Bacteria</taxon>
        <taxon>Candidatus Roizmaniibacteriota</taxon>
    </lineage>
</organism>
<reference evidence="2 3" key="1">
    <citation type="journal article" date="2016" name="Nat. Commun.">
        <title>Thousands of microbial genomes shed light on interconnected biogeochemical processes in an aquifer system.</title>
        <authorList>
            <person name="Anantharaman K."/>
            <person name="Brown C.T."/>
            <person name="Hug L.A."/>
            <person name="Sharon I."/>
            <person name="Castelle C.J."/>
            <person name="Probst A.J."/>
            <person name="Thomas B.C."/>
            <person name="Singh A."/>
            <person name="Wilkins M.J."/>
            <person name="Karaoz U."/>
            <person name="Brodie E.L."/>
            <person name="Williams K.H."/>
            <person name="Hubbard S.S."/>
            <person name="Banfield J.F."/>
        </authorList>
    </citation>
    <scope>NUCLEOTIDE SEQUENCE [LARGE SCALE GENOMIC DNA]</scope>
</reference>
<accession>A0A1F7I991</accession>
<proteinExistence type="predicted"/>
<name>A0A1F7I991_9BACT</name>
<dbReference type="Proteomes" id="UP000179270">
    <property type="component" value="Unassembled WGS sequence"/>
</dbReference>
<evidence type="ECO:0000313" key="2">
    <source>
        <dbReference type="EMBL" id="OGK39937.1"/>
    </source>
</evidence>
<comment type="caution">
    <text evidence="2">The sequence shown here is derived from an EMBL/GenBank/DDBJ whole genome shotgun (WGS) entry which is preliminary data.</text>
</comment>
<feature type="transmembrane region" description="Helical" evidence="1">
    <location>
        <begin position="89"/>
        <end position="107"/>
    </location>
</feature>
<gene>
    <name evidence="2" type="ORF">A3A74_07870</name>
</gene>
<evidence type="ECO:0000256" key="1">
    <source>
        <dbReference type="SAM" id="Phobius"/>
    </source>
</evidence>
<evidence type="ECO:0000313" key="3">
    <source>
        <dbReference type="Proteomes" id="UP000179270"/>
    </source>
</evidence>
<dbReference type="AlphaFoldDB" id="A0A1F7I991"/>
<keyword evidence="1" id="KW-0472">Membrane</keyword>
<protein>
    <submittedName>
        <fullName evidence="2">Uncharacterized protein</fullName>
    </submittedName>
</protein>
<sequence length="121" mass="13372">MFRSILLNILNSLLFLLLFTTAVFAQLTDVIPSSSFYKPTSVPISRRPTVVPSPSLTVTTFQLENNVLGIQQRNPAINPAAESTDRSNLVVNILGLFFLGIGGIWFYKNRKDILTSIKNSG</sequence>
<keyword evidence="1" id="KW-0812">Transmembrane</keyword>